<dbReference type="PROSITE" id="PS00018">
    <property type="entry name" value="EF_HAND_1"/>
    <property type="match status" value="1"/>
</dbReference>
<dbReference type="InterPro" id="IPR017850">
    <property type="entry name" value="Alkaline_phosphatase_core_sf"/>
</dbReference>
<name>A0A6C2U100_PONDE</name>
<evidence type="ECO:0000313" key="10">
    <source>
        <dbReference type="EMBL" id="VGO13648.1"/>
    </source>
</evidence>
<sequence length="1458" mass="157026">MKNVLKGLVALCCAVLGVEAVADGASRNPNVIIIYTDDHGVTDLGLHGIDPHVDTPTLDTLASGGALMTSGYASAPKCVPSRAGLMMGRIQNEVGLIINTDGPLPLTDPEGDPIVLIPERMRDLGYTTGQVGKWHLGDEGDHFTGARGFDEYYTGVYTDYEVNFDLDGNSVPRQDVSHMRNRVTVQGEAAEAFIDRNHTNEFFLYLAFYGPHTPRISTNDSYYVNFPELDYPNYSDEMDVIRRQGLALIKAIDDSVDGVMQKLREHGIEEDTLIFFAGDNGACPKFGTDIGGVKSLETADGSENVPLRGEKGTLWEGGIRVPMFAYWKDTIPPGLVIDEPVSTLDFTATTLIAGGGTPTAEMDGVNLLPRLTNGAPTVIRDTPLFWDHDQAIAIRKGDWKLQRDATADYLFNLADDPWELTNLRYQNPAKHAELVADLLAWRDSLPPEGQSTLGNPRGPVYVNGAPVGTAIEPRYVIPYTNAAPAAYPVAIETPGEPALDIDGDGMLNDDEFAAGRDMNDASDLAFEFNADGDYQGWDSVMASISNATVTSGILSGQSESKSGRIESDDFSFDSGALSNLLVRVKSDASSTLTLRWATSSNDVMDNTRKIAIPYSSGQFETVILPLGGNPDWDGQTISRMRINPCNGLGNFEIDWVRASDGDYDNDSLSDIYEQANGLDPLDPSDGMPDTGGVSFTNVLIIFADDLGYGDVGCYGATNIATPHIDSLAANGMRFTQAYTPSSTCSQSRVSLFSGRYWWRSPLHPPTGVIHPAGPNALLERGVVALPTLFQQKGYNTAAFGKWHLGVGYGDSYGERYDWSQPTIEGGPLDVGFNHFFGLAANVLNEPDFYIENDKFYGRGSNDVVTVNSANSVDPWSEDVRFAQDEVAGDTLAKAVEYIESAPTNEPLFLFFSSTVPHKPITPAAEFIGSSGIGLYGDFLHELDGQVGALLDAFRTTGRLDDTLVIFTSDNGAVISTSEASAIQWGNEPMWEAYSAGHLSNGELRGGKHAVFEGGSRIPFIVSWSNHIPANITDDRLFCLTDVMATCADLLDVSAPESAVDSLSFLPVWTGESAASPRDTVLTRSPSAIYSIRQEKWKYIEHDPDNPTGRVTENADQLYDLDLDPGESDNLFDQHPEIVAPLKDALIPLKAALNEGIPFVVAPSVSGSQITLRHPVRQTYRYDILTSESLTDPDWQEVSVELAASNGLMEIVVEMDDATNRFYVVKESSGGIGVEVWNDSFGGSLNTNWTEYLQGAGAATTPTGGQLVMDVGIPNGSAQAALNTTVNQDGDVSMFNGAKLYNFYDHPVSARFDIASITGVNGGGRNVFYFSIGDDAAGKFNPQANALDDGIGFRLEQQGDPASWRIIYQALQGASASSATVANLNGLPSTITFTLDGTQAVIELEGTTSTGGDSVLTQTLADYSANISGYTLAFGALNYGTVTEKTVVTLDAVSVEVAE</sequence>
<organism evidence="10 11">
    <name type="scientific">Pontiella desulfatans</name>
    <dbReference type="NCBI Taxonomy" id="2750659"/>
    <lineage>
        <taxon>Bacteria</taxon>
        <taxon>Pseudomonadati</taxon>
        <taxon>Kiritimatiellota</taxon>
        <taxon>Kiritimatiellia</taxon>
        <taxon>Kiritimatiellales</taxon>
        <taxon>Pontiellaceae</taxon>
        <taxon>Pontiella</taxon>
    </lineage>
</organism>
<evidence type="ECO:0000256" key="1">
    <source>
        <dbReference type="ARBA" id="ARBA00001913"/>
    </source>
</evidence>
<dbReference type="GO" id="GO:0046872">
    <property type="term" value="F:metal ion binding"/>
    <property type="evidence" value="ECO:0007669"/>
    <property type="project" value="UniProtKB-KW"/>
</dbReference>
<proteinExistence type="inferred from homology"/>
<dbReference type="FunFam" id="3.40.720.10:FF:000023">
    <property type="entry name" value="Arylsulfatase A"/>
    <property type="match status" value="1"/>
</dbReference>
<evidence type="ECO:0000256" key="3">
    <source>
        <dbReference type="ARBA" id="ARBA00022723"/>
    </source>
</evidence>
<dbReference type="Pfam" id="PF00884">
    <property type="entry name" value="Sulfatase"/>
    <property type="match status" value="2"/>
</dbReference>
<dbReference type="Gene3D" id="3.40.720.10">
    <property type="entry name" value="Alkaline Phosphatase, subunit A"/>
    <property type="match status" value="2"/>
</dbReference>
<feature type="domain" description="Sulfatase N-terminal" evidence="9">
    <location>
        <begin position="697"/>
        <end position="1052"/>
    </location>
</feature>
<dbReference type="Proteomes" id="UP000366872">
    <property type="component" value="Unassembled WGS sequence"/>
</dbReference>
<evidence type="ECO:0000256" key="6">
    <source>
        <dbReference type="ARBA" id="ARBA00022837"/>
    </source>
</evidence>
<keyword evidence="11" id="KW-1185">Reference proteome</keyword>
<keyword evidence="3" id="KW-0479">Metal-binding</keyword>
<keyword evidence="5" id="KW-0378">Hydrolase</keyword>
<dbReference type="EMBL" id="CAAHFG010000001">
    <property type="protein sequence ID" value="VGO13648.1"/>
    <property type="molecule type" value="Genomic_DNA"/>
</dbReference>
<dbReference type="PANTHER" id="PTHR42693">
    <property type="entry name" value="ARYLSULFATASE FAMILY MEMBER"/>
    <property type="match status" value="1"/>
</dbReference>
<evidence type="ECO:0000256" key="5">
    <source>
        <dbReference type="ARBA" id="ARBA00022801"/>
    </source>
</evidence>
<feature type="chain" id="PRO_5028872322" evidence="8">
    <location>
        <begin position="23"/>
        <end position="1458"/>
    </location>
</feature>
<dbReference type="SUPFAM" id="SSF53649">
    <property type="entry name" value="Alkaline phosphatase-like"/>
    <property type="match status" value="2"/>
</dbReference>
<evidence type="ECO:0000256" key="8">
    <source>
        <dbReference type="SAM" id="SignalP"/>
    </source>
</evidence>
<feature type="domain" description="Sulfatase N-terminal" evidence="9">
    <location>
        <begin position="29"/>
        <end position="353"/>
    </location>
</feature>
<keyword evidence="6" id="KW-0106">Calcium</keyword>
<keyword evidence="7" id="KW-0325">Glycoprotein</keyword>
<keyword evidence="4 8" id="KW-0732">Signal</keyword>
<feature type="signal peptide" evidence="8">
    <location>
        <begin position="1"/>
        <end position="22"/>
    </location>
</feature>
<gene>
    <name evidence="10" type="primary">atsA_144</name>
    <name evidence="10" type="ORF">PDESU_02205</name>
</gene>
<comment type="similarity">
    <text evidence="2">Belongs to the sulfatase family.</text>
</comment>
<dbReference type="CDD" id="cd16143">
    <property type="entry name" value="ARS_like"/>
    <property type="match status" value="1"/>
</dbReference>
<accession>A0A6C2U100</accession>
<dbReference type="InterPro" id="IPR024607">
    <property type="entry name" value="Sulfatase_CS"/>
</dbReference>
<dbReference type="PROSITE" id="PS00149">
    <property type="entry name" value="SULFATASE_2"/>
    <property type="match status" value="1"/>
</dbReference>
<evidence type="ECO:0000259" key="9">
    <source>
        <dbReference type="Pfam" id="PF00884"/>
    </source>
</evidence>
<dbReference type="RefSeq" id="WP_136079199.1">
    <property type="nucleotide sequence ID" value="NZ_CAAHFG010000001.1"/>
</dbReference>
<dbReference type="InterPro" id="IPR000917">
    <property type="entry name" value="Sulfatase_N"/>
</dbReference>
<protein>
    <submittedName>
        <fullName evidence="10">Arylsulfatase</fullName>
    </submittedName>
</protein>
<dbReference type="InterPro" id="IPR050738">
    <property type="entry name" value="Sulfatase"/>
</dbReference>
<evidence type="ECO:0000256" key="4">
    <source>
        <dbReference type="ARBA" id="ARBA00022729"/>
    </source>
</evidence>
<dbReference type="InterPro" id="IPR018247">
    <property type="entry name" value="EF_Hand_1_Ca_BS"/>
</dbReference>
<evidence type="ECO:0000313" key="11">
    <source>
        <dbReference type="Proteomes" id="UP000366872"/>
    </source>
</evidence>
<reference evidence="10 11" key="1">
    <citation type="submission" date="2019-04" db="EMBL/GenBank/DDBJ databases">
        <authorList>
            <person name="Van Vliet M D."/>
        </authorList>
    </citation>
    <scope>NUCLEOTIDE SEQUENCE [LARGE SCALE GENOMIC DNA]</scope>
    <source>
        <strain evidence="10 11">F1</strain>
    </source>
</reference>
<dbReference type="Gene3D" id="3.30.1120.10">
    <property type="match status" value="2"/>
</dbReference>
<dbReference type="GO" id="GO:0004065">
    <property type="term" value="F:arylsulfatase activity"/>
    <property type="evidence" value="ECO:0007669"/>
    <property type="project" value="TreeGrafter"/>
</dbReference>
<comment type="cofactor">
    <cofactor evidence="1">
        <name>Ca(2+)</name>
        <dbReference type="ChEBI" id="CHEBI:29108"/>
    </cofactor>
</comment>
<evidence type="ECO:0000256" key="2">
    <source>
        <dbReference type="ARBA" id="ARBA00008779"/>
    </source>
</evidence>
<evidence type="ECO:0000256" key="7">
    <source>
        <dbReference type="ARBA" id="ARBA00023180"/>
    </source>
</evidence>
<dbReference type="PANTHER" id="PTHR42693:SF53">
    <property type="entry name" value="ENDO-4-O-SULFATASE"/>
    <property type="match status" value="1"/>
</dbReference>